<keyword evidence="3" id="KW-1185">Reference proteome</keyword>
<feature type="compositionally biased region" description="Polar residues" evidence="1">
    <location>
        <begin position="121"/>
        <end position="143"/>
    </location>
</feature>
<sequence>MHHNEFNSVEMELREIEQDFTSGNMSAFGTPATREGFVRELCKIADIETQIYYKTCGLLNSEASGDHKLRTMMYSTAEPPHGPVTNSSSNNSGTGTPKGQGQRRQSVDLNNSSHDAERSNHVANNSDIGNAMKHSSSSASVPRNSEVPGGMEFDNTVTNQQPLPWRRDAGLTERPFQDISKHFKILEGEFNVIGEHMRQISTHLLRLNEIAEQGKAGSMGIAP</sequence>
<organism evidence="2 3">
    <name type="scientific">Trypanosoma equiperdum</name>
    <dbReference type="NCBI Taxonomy" id="5694"/>
    <lineage>
        <taxon>Eukaryota</taxon>
        <taxon>Discoba</taxon>
        <taxon>Euglenozoa</taxon>
        <taxon>Kinetoplastea</taxon>
        <taxon>Metakinetoplastina</taxon>
        <taxon>Trypanosomatida</taxon>
        <taxon>Trypanosomatidae</taxon>
        <taxon>Trypanosoma</taxon>
    </lineage>
</organism>
<feature type="region of interest" description="Disordered" evidence="1">
    <location>
        <begin position="75"/>
        <end position="162"/>
    </location>
</feature>
<dbReference type="VEuPathDB" id="TriTrypDB:TEOVI_000777600"/>
<dbReference type="GeneID" id="92381710"/>
<reference evidence="2" key="1">
    <citation type="submission" date="2016-09" db="EMBL/GenBank/DDBJ databases">
        <authorList>
            <person name="Hebert L."/>
            <person name="Moumen B."/>
        </authorList>
    </citation>
    <scope>NUCLEOTIDE SEQUENCE [LARGE SCALE GENOMIC DNA]</scope>
    <source>
        <strain evidence="2">OVI</strain>
    </source>
</reference>
<dbReference type="Proteomes" id="UP000195570">
    <property type="component" value="Unassembled WGS sequence"/>
</dbReference>
<accession>A0A1G4I4F6</accession>
<dbReference type="AlphaFoldDB" id="A0A1G4I4F6"/>
<name>A0A1G4I4F6_TRYEQ</name>
<feature type="compositionally biased region" description="Polar residues" evidence="1">
    <location>
        <begin position="97"/>
        <end position="113"/>
    </location>
</feature>
<feature type="compositionally biased region" description="Low complexity" evidence="1">
    <location>
        <begin position="85"/>
        <end position="95"/>
    </location>
</feature>
<dbReference type="EMBL" id="CZPT02000578">
    <property type="protein sequence ID" value="SCU66598.1"/>
    <property type="molecule type" value="Genomic_DNA"/>
</dbReference>
<evidence type="ECO:0000313" key="3">
    <source>
        <dbReference type="Proteomes" id="UP000195570"/>
    </source>
</evidence>
<evidence type="ECO:0000313" key="2">
    <source>
        <dbReference type="EMBL" id="SCU66598.1"/>
    </source>
</evidence>
<evidence type="ECO:0000256" key="1">
    <source>
        <dbReference type="SAM" id="MobiDB-lite"/>
    </source>
</evidence>
<dbReference type="RefSeq" id="XP_067078025.1">
    <property type="nucleotide sequence ID" value="XM_067221924.1"/>
</dbReference>
<gene>
    <name evidence="2" type="ORF">TEOVI_000777600</name>
</gene>
<dbReference type="SMR" id="A0A1G4I4F6"/>
<protein>
    <submittedName>
        <fullName evidence="2">Uncharacterized protein</fullName>
    </submittedName>
</protein>
<proteinExistence type="predicted"/>
<comment type="caution">
    <text evidence="2">The sequence shown here is derived from an EMBL/GenBank/DDBJ whole genome shotgun (WGS) entry which is preliminary data.</text>
</comment>